<keyword evidence="8" id="KW-0472">Membrane</keyword>
<dbReference type="OrthoDB" id="546085at2759"/>
<evidence type="ECO:0000313" key="11">
    <source>
        <dbReference type="EMBL" id="KAG2499268.1"/>
    </source>
</evidence>
<dbReference type="InterPro" id="IPR000719">
    <property type="entry name" value="Prot_kinase_dom"/>
</dbReference>
<feature type="chain" id="PRO_5032276962" description="Protein kinase domain-containing protein" evidence="9">
    <location>
        <begin position="48"/>
        <end position="976"/>
    </location>
</feature>
<accession>A0A835YDH7</accession>
<dbReference type="GO" id="GO:0005524">
    <property type="term" value="F:ATP binding"/>
    <property type="evidence" value="ECO:0007669"/>
    <property type="project" value="UniProtKB-UniRule"/>
</dbReference>
<dbReference type="InterPro" id="IPR001245">
    <property type="entry name" value="Ser-Thr/Tyr_kinase_cat_dom"/>
</dbReference>
<dbReference type="InterPro" id="IPR051681">
    <property type="entry name" value="Ser/Thr_Kinases-Pseudokinases"/>
</dbReference>
<dbReference type="Gene3D" id="1.10.510.10">
    <property type="entry name" value="Transferase(Phosphotransferase) domain 1"/>
    <property type="match status" value="1"/>
</dbReference>
<feature type="region of interest" description="Disordered" evidence="7">
    <location>
        <begin position="139"/>
        <end position="199"/>
    </location>
</feature>
<feature type="region of interest" description="Disordered" evidence="7">
    <location>
        <begin position="440"/>
        <end position="462"/>
    </location>
</feature>
<evidence type="ECO:0000256" key="6">
    <source>
        <dbReference type="PROSITE-ProRule" id="PRU10141"/>
    </source>
</evidence>
<dbReference type="SMART" id="SM00220">
    <property type="entry name" value="S_TKc"/>
    <property type="match status" value="1"/>
</dbReference>
<dbReference type="PROSITE" id="PS00107">
    <property type="entry name" value="PROTEIN_KINASE_ATP"/>
    <property type="match status" value="1"/>
</dbReference>
<dbReference type="AlphaFoldDB" id="A0A835YDH7"/>
<reference evidence="11" key="1">
    <citation type="journal article" date="2020" name="bioRxiv">
        <title>Comparative genomics of Chlamydomonas.</title>
        <authorList>
            <person name="Craig R.J."/>
            <person name="Hasan A.R."/>
            <person name="Ness R.W."/>
            <person name="Keightley P.D."/>
        </authorList>
    </citation>
    <scope>NUCLEOTIDE SEQUENCE</scope>
    <source>
        <strain evidence="11">CCAP 11/70</strain>
    </source>
</reference>
<keyword evidence="5 6" id="KW-0067">ATP-binding</keyword>
<keyword evidence="9" id="KW-0732">Signal</keyword>
<sequence length="976" mass="99068">MAAVCSLHIWRLANFPVAARSPRAFRAALQLMLLLLLLALSPISVAAAGAGSEAAASGIPESAPSAEALQVHTADELIELLKTHAPPLVISIAADLTFNATNWPDPLAWPPAAATADPSADGSPPAATNLTLVLTGVPLRTADGDGDSNRNASATNATADDANSTQPSAPSNSSSNGNGTGSGSGIGGAAGGGQGSWRRPRVDLANMQGRLQLAQGAVLVLRDLEITGTTLGTAVDHQALEFVSESRGAALLLQRCALHNTICPAPGELASGYRQLSRAATSPAAVAVAGTDAVPDQDVMALPGGVWCEPGATDAARAAAIAAAAAGSNATAVSGTSAARNASGGGGGAAAAPEPRCYSPVLQLDDVAYSRPDFGQVGGYTTLLQNTTLLCDASVAPNCTQDKSARECFLALLANAPRGITAPLVLQSAALAAGRAAGADAGGGGSRSVGAGAGGGPRQDGRGRAVAAAVGGTAGGVGVLLLAAAFAAWRYRRKGGRFAVWSGLAAPEAGDDIESPTGKSSSATKDATALTASASAPAPAPAFGCGTVDQLLEKQRHAHAPTDIRLSVLLGAGSFGRVYSGMWRGRPVAVKILTHSPAEAAVVEREAEQVSLACRHPNVVRTLHAVRLDVTGAAARLQHAQGRQQSGGTGASEDMFPTARVPGTDGNYRAASVYETWLVQELCDGGALSSALYGGRFTCDGRPDLPIILALALDICRGMAYLHERGIVHGDLKAENVLLRARSSGNTGPHDDEDGAESEAETLTSASGQSSSGPDQVQGGPGPTAPFRAKVADLGLSRALEPGATHQTTRNVGTLTHMPPEALHGGQLRKETDVFAYGILLWELYTGCRPYSGLTAGEVVHRVVVEGARPAFPRSTPQAWRELAAECWAQRAEERPSFEKVEQDLLEMAAALAPPPPPLQQQQLQPQFVVSRPGARPGPWAPQPPQPQAAGPTSGLVGPGAGAGAAAVTVQGWGSP</sequence>
<feature type="region of interest" description="Disordered" evidence="7">
    <location>
        <begin position="509"/>
        <end position="538"/>
    </location>
</feature>
<keyword evidence="1" id="KW-0723">Serine/threonine-protein kinase</keyword>
<evidence type="ECO:0000256" key="3">
    <source>
        <dbReference type="ARBA" id="ARBA00022741"/>
    </source>
</evidence>
<dbReference type="Proteomes" id="UP000612055">
    <property type="component" value="Unassembled WGS sequence"/>
</dbReference>
<feature type="compositionally biased region" description="Low complexity" evidence="7">
    <location>
        <begin position="520"/>
        <end position="537"/>
    </location>
</feature>
<keyword evidence="3 6" id="KW-0547">Nucleotide-binding</keyword>
<evidence type="ECO:0000259" key="10">
    <source>
        <dbReference type="PROSITE" id="PS50011"/>
    </source>
</evidence>
<proteinExistence type="predicted"/>
<dbReference type="PANTHER" id="PTHR44329:SF214">
    <property type="entry name" value="PROTEIN KINASE DOMAIN-CONTAINING PROTEIN"/>
    <property type="match status" value="1"/>
</dbReference>
<feature type="compositionally biased region" description="Gly residues" evidence="7">
    <location>
        <begin position="440"/>
        <end position="458"/>
    </location>
</feature>
<name>A0A835YDH7_9CHLO</name>
<keyword evidence="4" id="KW-0418">Kinase</keyword>
<dbReference type="SUPFAM" id="SSF56112">
    <property type="entry name" value="Protein kinase-like (PK-like)"/>
    <property type="match status" value="1"/>
</dbReference>
<keyword evidence="2" id="KW-0808">Transferase</keyword>
<comment type="caution">
    <text evidence="11">The sequence shown here is derived from an EMBL/GenBank/DDBJ whole genome shotgun (WGS) entry which is preliminary data.</text>
</comment>
<feature type="compositionally biased region" description="Polar residues" evidence="7">
    <location>
        <begin position="805"/>
        <end position="814"/>
    </location>
</feature>
<organism evidence="11 12">
    <name type="scientific">Edaphochlamys debaryana</name>
    <dbReference type="NCBI Taxonomy" id="47281"/>
    <lineage>
        <taxon>Eukaryota</taxon>
        <taxon>Viridiplantae</taxon>
        <taxon>Chlorophyta</taxon>
        <taxon>core chlorophytes</taxon>
        <taxon>Chlorophyceae</taxon>
        <taxon>CS clade</taxon>
        <taxon>Chlamydomonadales</taxon>
        <taxon>Chlamydomonadales incertae sedis</taxon>
        <taxon>Edaphochlamys</taxon>
    </lineage>
</organism>
<feature type="binding site" evidence="6">
    <location>
        <position position="591"/>
    </location>
    <ligand>
        <name>ATP</name>
        <dbReference type="ChEBI" id="CHEBI:30616"/>
    </ligand>
</feature>
<keyword evidence="8" id="KW-0812">Transmembrane</keyword>
<dbReference type="InterPro" id="IPR017441">
    <property type="entry name" value="Protein_kinase_ATP_BS"/>
</dbReference>
<evidence type="ECO:0000256" key="5">
    <source>
        <dbReference type="ARBA" id="ARBA00022840"/>
    </source>
</evidence>
<evidence type="ECO:0000313" key="12">
    <source>
        <dbReference type="Proteomes" id="UP000612055"/>
    </source>
</evidence>
<evidence type="ECO:0000256" key="9">
    <source>
        <dbReference type="SAM" id="SignalP"/>
    </source>
</evidence>
<dbReference type="PROSITE" id="PS00108">
    <property type="entry name" value="PROTEIN_KINASE_ST"/>
    <property type="match status" value="1"/>
</dbReference>
<feature type="compositionally biased region" description="Gly residues" evidence="7">
    <location>
        <begin position="178"/>
        <end position="195"/>
    </location>
</feature>
<feature type="compositionally biased region" description="Acidic residues" evidence="7">
    <location>
        <begin position="751"/>
        <end position="760"/>
    </location>
</feature>
<feature type="domain" description="Protein kinase" evidence="10">
    <location>
        <begin position="564"/>
        <end position="906"/>
    </location>
</feature>
<keyword evidence="8" id="KW-1133">Transmembrane helix</keyword>
<keyword evidence="12" id="KW-1185">Reference proteome</keyword>
<evidence type="ECO:0000256" key="7">
    <source>
        <dbReference type="SAM" id="MobiDB-lite"/>
    </source>
</evidence>
<evidence type="ECO:0000256" key="8">
    <source>
        <dbReference type="SAM" id="Phobius"/>
    </source>
</evidence>
<feature type="region of interest" description="Disordered" evidence="7">
    <location>
        <begin position="742"/>
        <end position="818"/>
    </location>
</feature>
<feature type="region of interest" description="Disordered" evidence="7">
    <location>
        <begin position="930"/>
        <end position="976"/>
    </location>
</feature>
<dbReference type="InterPro" id="IPR011009">
    <property type="entry name" value="Kinase-like_dom_sf"/>
</dbReference>
<dbReference type="Pfam" id="PF07714">
    <property type="entry name" value="PK_Tyr_Ser-Thr"/>
    <property type="match status" value="1"/>
</dbReference>
<dbReference type="GO" id="GO:0004674">
    <property type="term" value="F:protein serine/threonine kinase activity"/>
    <property type="evidence" value="ECO:0007669"/>
    <property type="project" value="UniProtKB-KW"/>
</dbReference>
<evidence type="ECO:0000256" key="4">
    <source>
        <dbReference type="ARBA" id="ARBA00022777"/>
    </source>
</evidence>
<protein>
    <recommendedName>
        <fullName evidence="10">Protein kinase domain-containing protein</fullName>
    </recommendedName>
</protein>
<dbReference type="PROSITE" id="PS50011">
    <property type="entry name" value="PROTEIN_KINASE_DOM"/>
    <property type="match status" value="1"/>
</dbReference>
<gene>
    <name evidence="11" type="ORF">HYH03_002846</name>
</gene>
<feature type="compositionally biased region" description="Polar residues" evidence="7">
    <location>
        <begin position="761"/>
        <end position="775"/>
    </location>
</feature>
<dbReference type="PANTHER" id="PTHR44329">
    <property type="entry name" value="SERINE/THREONINE-PROTEIN KINASE TNNI3K-RELATED"/>
    <property type="match status" value="1"/>
</dbReference>
<dbReference type="InterPro" id="IPR008271">
    <property type="entry name" value="Ser/Thr_kinase_AS"/>
</dbReference>
<dbReference type="Gene3D" id="3.30.200.20">
    <property type="entry name" value="Phosphorylase Kinase, domain 1"/>
    <property type="match status" value="1"/>
</dbReference>
<feature type="compositionally biased region" description="Low complexity" evidence="7">
    <location>
        <begin position="149"/>
        <end position="177"/>
    </location>
</feature>
<feature type="signal peptide" evidence="9">
    <location>
        <begin position="1"/>
        <end position="47"/>
    </location>
</feature>
<feature type="compositionally biased region" description="Low complexity" evidence="7">
    <location>
        <begin position="964"/>
        <end position="976"/>
    </location>
</feature>
<dbReference type="EMBL" id="JAEHOE010000007">
    <property type="protein sequence ID" value="KAG2499268.1"/>
    <property type="molecule type" value="Genomic_DNA"/>
</dbReference>
<evidence type="ECO:0000256" key="1">
    <source>
        <dbReference type="ARBA" id="ARBA00022527"/>
    </source>
</evidence>
<evidence type="ECO:0000256" key="2">
    <source>
        <dbReference type="ARBA" id="ARBA00022679"/>
    </source>
</evidence>
<feature type="transmembrane region" description="Helical" evidence="8">
    <location>
        <begin position="466"/>
        <end position="489"/>
    </location>
</feature>